<dbReference type="AlphaFoldDB" id="A0A6I4HQX5"/>
<feature type="transmembrane region" description="Helical" evidence="1">
    <location>
        <begin position="62"/>
        <end position="83"/>
    </location>
</feature>
<dbReference type="EMBL" id="WPIP01000160">
    <property type="protein sequence ID" value="MVM93097.1"/>
    <property type="molecule type" value="Genomic_DNA"/>
</dbReference>
<dbReference type="Proteomes" id="UP000439424">
    <property type="component" value="Unassembled WGS sequence"/>
</dbReference>
<keyword evidence="1" id="KW-1133">Transmembrane helix</keyword>
<evidence type="ECO:0000256" key="1">
    <source>
        <dbReference type="SAM" id="Phobius"/>
    </source>
</evidence>
<evidence type="ECO:0000313" key="3">
    <source>
        <dbReference type="Proteomes" id="UP000439424"/>
    </source>
</evidence>
<reference evidence="2 3" key="1">
    <citation type="submission" date="2019-11" db="EMBL/GenBank/DDBJ databases">
        <title>Multidrug-resistant Acinetobacter baumannii moving toward extensively drug-resistant over fifteen years in South of Brazil.</title>
        <authorList>
            <person name="Fedrigo N.H."/>
            <person name="Cerdeira L."/>
            <person name="Fuga B."/>
            <person name="Marini P.V.B."/>
            <person name="Shinohara D.R."/>
            <person name="Carrara-Marroni F.E."/>
            <person name="Lincopan N."/>
            <person name="Tognim M.C.B."/>
        </authorList>
    </citation>
    <scope>NUCLEOTIDE SEQUENCE [LARGE SCALE GENOMIC DNA]</scope>
    <source>
        <strain evidence="2 3">Ac576</strain>
    </source>
</reference>
<comment type="caution">
    <text evidence="2">The sequence shown here is derived from an EMBL/GenBank/DDBJ whole genome shotgun (WGS) entry which is preliminary data.</text>
</comment>
<gene>
    <name evidence="2" type="ORF">GNY86_16310</name>
</gene>
<sequence length="90" mass="9369">MEKLTVIEKRGALQLVHKPTLATRIKQALIIASGTALAIHANAASSIDSTGLTNEISGAKDVVLGLFGIALVVLGVFAGWRYLKRGANSA</sequence>
<keyword evidence="1" id="KW-0812">Transmembrane</keyword>
<protein>
    <submittedName>
        <fullName evidence="2">Uncharacterized protein</fullName>
    </submittedName>
</protein>
<organism evidence="2 3">
    <name type="scientific">Acinetobacter baumannii</name>
    <dbReference type="NCBI Taxonomy" id="470"/>
    <lineage>
        <taxon>Bacteria</taxon>
        <taxon>Pseudomonadati</taxon>
        <taxon>Pseudomonadota</taxon>
        <taxon>Gammaproteobacteria</taxon>
        <taxon>Moraxellales</taxon>
        <taxon>Moraxellaceae</taxon>
        <taxon>Acinetobacter</taxon>
        <taxon>Acinetobacter calcoaceticus/baumannii complex</taxon>
    </lineage>
</organism>
<evidence type="ECO:0000313" key="2">
    <source>
        <dbReference type="EMBL" id="MVM93097.1"/>
    </source>
</evidence>
<proteinExistence type="predicted"/>
<dbReference type="Pfam" id="PF05356">
    <property type="entry name" value="Phage_Coat_B"/>
    <property type="match status" value="1"/>
</dbReference>
<feature type="transmembrane region" description="Helical" evidence="1">
    <location>
        <begin position="28"/>
        <end position="47"/>
    </location>
</feature>
<dbReference type="RefSeq" id="WP_094273220.1">
    <property type="nucleotide sequence ID" value="NZ_JABLUZ010000001.1"/>
</dbReference>
<name>A0A6I4HQX5_ACIBA</name>
<keyword evidence="1" id="KW-0472">Membrane</keyword>
<accession>A0A6I4HQX5</accession>
<dbReference type="InterPro" id="IPR008020">
    <property type="entry name" value="G8P"/>
</dbReference>